<dbReference type="Proteomes" id="UP000177798">
    <property type="component" value="Chromosome 13"/>
</dbReference>
<dbReference type="OrthoDB" id="3700556at2759"/>
<evidence type="ECO:0000313" key="2">
    <source>
        <dbReference type="Proteomes" id="UP000177798"/>
    </source>
</evidence>
<evidence type="ECO:0000313" key="1">
    <source>
        <dbReference type="EMBL" id="APA14757.1"/>
    </source>
</evidence>
<dbReference type="AlphaFoldDB" id="A0A1D9QIH9"/>
<sequence length="202" mass="23430">MEQASSKLADVGSIRQPLSFGSTIDPATHKDDEMFQRVHAKIGLPFANSDAKTIRFHYPDDNKFVQRTILIPCSYLRLGASERTSKVEFPSPSGPLPQPRFYVHGNIYYPNVVELIRSIIMVYLEEREYTNLQNWQVKLLGWAFGYFYGELLLRDDVLDTCEDERVECFNKEIKKCSEIPRIREKWGIPKAPTSNDFIKDFQ</sequence>
<protein>
    <submittedName>
        <fullName evidence="1">Uncharacterized protein</fullName>
    </submittedName>
</protein>
<organism evidence="1 2">
    <name type="scientific">Sclerotinia sclerotiorum (strain ATCC 18683 / 1980 / Ss-1)</name>
    <name type="common">White mold</name>
    <name type="synonym">Whetzelinia sclerotiorum</name>
    <dbReference type="NCBI Taxonomy" id="665079"/>
    <lineage>
        <taxon>Eukaryota</taxon>
        <taxon>Fungi</taxon>
        <taxon>Dikarya</taxon>
        <taxon>Ascomycota</taxon>
        <taxon>Pezizomycotina</taxon>
        <taxon>Leotiomycetes</taxon>
        <taxon>Helotiales</taxon>
        <taxon>Sclerotiniaceae</taxon>
        <taxon>Sclerotinia</taxon>
    </lineage>
</organism>
<name>A0A1D9QIH9_SCLS1</name>
<proteinExistence type="predicted"/>
<accession>A0A1D9QIH9</accession>
<dbReference type="EMBL" id="CP017826">
    <property type="protein sequence ID" value="APA14757.1"/>
    <property type="molecule type" value="Genomic_DNA"/>
</dbReference>
<reference evidence="2" key="1">
    <citation type="journal article" date="2017" name="Genome Biol. Evol.">
        <title>The complete genome sequence of the phytopathogenic fungus Sclerotinia sclerotiorum reveals insights into the genome architecture of broad host range pathogens.</title>
        <authorList>
            <person name="Derbyshire M."/>
            <person name="Denton-Giles M."/>
            <person name="Hegedus D."/>
            <person name="Seifbarghy S."/>
            <person name="Rollins J."/>
            <person name="van Kan J."/>
            <person name="Seidl M.F."/>
            <person name="Faino L."/>
            <person name="Mbengue M."/>
            <person name="Navaud O."/>
            <person name="Raffaele S."/>
            <person name="Hammond-Kosack K."/>
            <person name="Heard S."/>
            <person name="Oliver R."/>
        </authorList>
    </citation>
    <scope>NUCLEOTIDE SEQUENCE [LARGE SCALE GENOMIC DNA]</scope>
    <source>
        <strain evidence="2">ATCC 18683 / 1980 / Ss-1</strain>
    </source>
</reference>
<gene>
    <name evidence="1" type="ORF">sscle_13g095270</name>
</gene>
<dbReference type="VEuPathDB" id="FungiDB:sscle_13g095270"/>